<evidence type="ECO:0000256" key="8">
    <source>
        <dbReference type="ARBA" id="ARBA00023157"/>
    </source>
</evidence>
<keyword evidence="2" id="KW-0723">Serine/threonine-protein kinase</keyword>
<evidence type="ECO:0000256" key="11">
    <source>
        <dbReference type="ARBA" id="ARBA00060827"/>
    </source>
</evidence>
<dbReference type="SUPFAM" id="SSF56112">
    <property type="entry name" value="Protein kinase-like (PK-like)"/>
    <property type="match status" value="1"/>
</dbReference>
<dbReference type="OrthoDB" id="74764at2759"/>
<comment type="similarity">
    <text evidence="11">Belongs to the protein kinase superfamily. CAMK Ser/Thr protein kinase family. DAP kinase subfamily.</text>
</comment>
<accession>A0A8S9XQA1</accession>
<evidence type="ECO:0000256" key="10">
    <source>
        <dbReference type="ARBA" id="ARBA00048679"/>
    </source>
</evidence>
<dbReference type="InterPro" id="IPR001881">
    <property type="entry name" value="EGF-like_Ca-bd_dom"/>
</dbReference>
<dbReference type="Proteomes" id="UP000466442">
    <property type="component" value="Unassembled WGS sequence"/>
</dbReference>
<dbReference type="SMART" id="SM00220">
    <property type="entry name" value="S_TKc"/>
    <property type="match status" value="1"/>
</dbReference>
<feature type="disulfide bond" evidence="12">
    <location>
        <begin position="419"/>
        <end position="428"/>
    </location>
</feature>
<dbReference type="FunFam" id="3.30.200.20:FF:000175">
    <property type="entry name" value="Serine/threonine-protein kinase 17B"/>
    <property type="match status" value="1"/>
</dbReference>
<evidence type="ECO:0000313" key="15">
    <source>
        <dbReference type="EMBL" id="KAF6209765.1"/>
    </source>
</evidence>
<comment type="catalytic activity">
    <reaction evidence="10">
        <text>L-seryl-[protein] + ATP = O-phospho-L-seryl-[protein] + ADP + H(+)</text>
        <dbReference type="Rhea" id="RHEA:17989"/>
        <dbReference type="Rhea" id="RHEA-COMP:9863"/>
        <dbReference type="Rhea" id="RHEA-COMP:11604"/>
        <dbReference type="ChEBI" id="CHEBI:15378"/>
        <dbReference type="ChEBI" id="CHEBI:29999"/>
        <dbReference type="ChEBI" id="CHEBI:30616"/>
        <dbReference type="ChEBI" id="CHEBI:83421"/>
        <dbReference type="ChEBI" id="CHEBI:456216"/>
        <dbReference type="EC" id="2.7.11.1"/>
    </reaction>
</comment>
<comment type="caution">
    <text evidence="15">The sequence shown here is derived from an EMBL/GenBank/DDBJ whole genome shotgun (WGS) entry which is preliminary data.</text>
</comment>
<dbReference type="PANTHER" id="PTHR24342:SF12">
    <property type="entry name" value="DEATH-ASSOCIATED PROTEIN KINASE RELATED"/>
    <property type="match status" value="1"/>
</dbReference>
<dbReference type="PROSITE" id="PS00022">
    <property type="entry name" value="EGF_1"/>
    <property type="match status" value="1"/>
</dbReference>
<dbReference type="GO" id="GO:0004674">
    <property type="term" value="F:protein serine/threonine kinase activity"/>
    <property type="evidence" value="ECO:0007669"/>
    <property type="project" value="UniProtKB-KW"/>
</dbReference>
<sequence>MKQNNSSAQNNGLLSVDEETLESIIKNEPITNVYDVEHTPFARGKFAAVRKLVHKVTGVAYAGKFIRKRRRSMDQRQEILHEVAVLRRAAQSRRIVNLLEVYETPTEMALVLELAAGGELQRVVDIQDGLEESEAIVVMKQVLEALKFLHDLNIAHLDLKPQNMLLTRDYPDTNIVLCDFGISRVIQDGVEVREILGTPDYVAPEVLSYEPISLATDIWSVGVLAYVLLSGYSPFAGDTKQQTFCNISQCSLSFPPELFDSVSPAALHFIRSTLVTDPRCRLSAEECLNHPWLTGEPMPQGPLEPELSGLTPSATAPFLCLACAKCGSSGSCHHDIAGSPVVEIIHDRGIILGTDLCPCNYGGLCINQKQYASDNCRCDEISKGIYQKDCKTIMNHCRSTSCKNGGECVPILGGYFCKCPNNFIGQRCEHKGKKLVDDELYVYYQVQPLPNRLPTFAVIYDPTTTEELNKTGLAFNYLVKVSDGRLYFPKRERKVQKYNWRKKCIEDAKEHPYYHDIAVCDLLPDREALSFEFVSILSIPLDQYEDQNLYLHGKLIGRVGYVEINVFLEGANPADNKLLFFLKFKIFNYYVARVPNNCLLDFQFHGCSTLHKYPRLEHRGRGIRITPYIKKVNCPGSLTIGYKWYTQRLSLDETRDSEPAHRPEFDNIRNPSFPPRFFDKGRYMIELKILLRGNPPWYGGNTEFAKVGRCWIDVKLGPISVRIKTGSIFTASCYTPLTLNFVTYNPSYYEAELQFNISCNYTNDEECKERSLGVPFYTKLATPCNTIYQFKIVIALKVKRKYSSDDVIPSQVLQGIIHFIKTETTTEFVCLFNCFPVDPQHRVIGYTKSTPYFPDPITWTLKVSDKEVKERDGSIFAFFPLTASRIFRVNGIRLIEPGVEQSNISFEARTPLGYFVRADTYSDNLEPYTKRFSLETVSNKTGTHRYVKGKERLPRYVYEPVIYRVYQHNEYTRSVLTVAETNYYKQITFSPDWKLVQMCIVNALDAQACTVVSTVTSTIKTDVNITILQSKLESGDTISFLTLLNLYFYHNLLKDPSESLSWKVDIKTRIQILKLVVKAQKVTTRDHFIAVLSNSMAMIFYSKEGNDAEHLHPFEDEINENTDVDTMISWVEMRKLAMQGFVKACNMAEEMNVKILIKYFYGDVMDELFNTWSLIHVQANFVKAFKQDKSKTIHDFFSAELGYLERAITKLVILGIDSYMNALAKRVPSFYGLRTFGRDNTRAWAITSSYRGMRVALNKTIKRDFAEDYEGYTDYIFGPPNTAGVEWYEFVELTLPEKIDELDADEFSLV</sequence>
<dbReference type="PANTHER" id="PTHR24342">
    <property type="entry name" value="SERINE/THREONINE-PROTEIN KINASE 17"/>
    <property type="match status" value="1"/>
</dbReference>
<organism evidence="15 16">
    <name type="scientific">Apolygus lucorum</name>
    <name type="common">Small green plant bug</name>
    <name type="synonym">Lygocoris lucorum</name>
    <dbReference type="NCBI Taxonomy" id="248454"/>
    <lineage>
        <taxon>Eukaryota</taxon>
        <taxon>Metazoa</taxon>
        <taxon>Ecdysozoa</taxon>
        <taxon>Arthropoda</taxon>
        <taxon>Hexapoda</taxon>
        <taxon>Insecta</taxon>
        <taxon>Pterygota</taxon>
        <taxon>Neoptera</taxon>
        <taxon>Paraneoptera</taxon>
        <taxon>Hemiptera</taxon>
        <taxon>Heteroptera</taxon>
        <taxon>Panheteroptera</taxon>
        <taxon>Cimicomorpha</taxon>
        <taxon>Miridae</taxon>
        <taxon>Mirini</taxon>
        <taxon>Apolygus</taxon>
    </lineage>
</organism>
<comment type="caution">
    <text evidence="12">Lacks conserved residue(s) required for the propagation of feature annotation.</text>
</comment>
<evidence type="ECO:0000259" key="13">
    <source>
        <dbReference type="PROSITE" id="PS50011"/>
    </source>
</evidence>
<feature type="non-terminal residue" evidence="15">
    <location>
        <position position="1310"/>
    </location>
</feature>
<keyword evidence="16" id="KW-1185">Reference proteome</keyword>
<dbReference type="InterPro" id="IPR000742">
    <property type="entry name" value="EGF"/>
</dbReference>
<dbReference type="GO" id="GO:0005509">
    <property type="term" value="F:calcium ion binding"/>
    <property type="evidence" value="ECO:0007669"/>
    <property type="project" value="InterPro"/>
</dbReference>
<keyword evidence="4" id="KW-0808">Transferase</keyword>
<gene>
    <name evidence="15" type="ORF">GE061_015515</name>
</gene>
<evidence type="ECO:0000256" key="1">
    <source>
        <dbReference type="ARBA" id="ARBA00012513"/>
    </source>
</evidence>
<dbReference type="GO" id="GO:0005634">
    <property type="term" value="C:nucleus"/>
    <property type="evidence" value="ECO:0007669"/>
    <property type="project" value="TreeGrafter"/>
</dbReference>
<keyword evidence="8 12" id="KW-1015">Disulfide bond</keyword>
<dbReference type="GO" id="GO:0005524">
    <property type="term" value="F:ATP binding"/>
    <property type="evidence" value="ECO:0007669"/>
    <property type="project" value="UniProtKB-KW"/>
</dbReference>
<dbReference type="SMART" id="SM00179">
    <property type="entry name" value="EGF_CA"/>
    <property type="match status" value="1"/>
</dbReference>
<evidence type="ECO:0000259" key="14">
    <source>
        <dbReference type="PROSITE" id="PS50026"/>
    </source>
</evidence>
<name>A0A8S9XQA1_APOLU</name>
<comment type="catalytic activity">
    <reaction evidence="9">
        <text>L-threonyl-[protein] + ATP = O-phospho-L-threonyl-[protein] + ADP + H(+)</text>
        <dbReference type="Rhea" id="RHEA:46608"/>
        <dbReference type="Rhea" id="RHEA-COMP:11060"/>
        <dbReference type="Rhea" id="RHEA-COMP:11605"/>
        <dbReference type="ChEBI" id="CHEBI:15378"/>
        <dbReference type="ChEBI" id="CHEBI:30013"/>
        <dbReference type="ChEBI" id="CHEBI:30616"/>
        <dbReference type="ChEBI" id="CHEBI:61977"/>
        <dbReference type="ChEBI" id="CHEBI:456216"/>
        <dbReference type="EC" id="2.7.11.1"/>
    </reaction>
</comment>
<evidence type="ECO:0000256" key="12">
    <source>
        <dbReference type="PROSITE-ProRule" id="PRU00076"/>
    </source>
</evidence>
<dbReference type="InterPro" id="IPR000719">
    <property type="entry name" value="Prot_kinase_dom"/>
</dbReference>
<dbReference type="PROSITE" id="PS50011">
    <property type="entry name" value="PROTEIN_KINASE_DOM"/>
    <property type="match status" value="1"/>
</dbReference>
<dbReference type="SUPFAM" id="SSF57196">
    <property type="entry name" value="EGF/Laminin"/>
    <property type="match status" value="1"/>
</dbReference>
<evidence type="ECO:0000256" key="2">
    <source>
        <dbReference type="ARBA" id="ARBA00022527"/>
    </source>
</evidence>
<dbReference type="Pfam" id="PF00069">
    <property type="entry name" value="Pkinase"/>
    <property type="match status" value="1"/>
</dbReference>
<keyword evidence="3" id="KW-0597">Phosphoprotein</keyword>
<dbReference type="EMBL" id="WIXP02000006">
    <property type="protein sequence ID" value="KAF6209765.1"/>
    <property type="molecule type" value="Genomic_DNA"/>
</dbReference>
<dbReference type="CDD" id="cd00054">
    <property type="entry name" value="EGF_CA"/>
    <property type="match status" value="1"/>
</dbReference>
<evidence type="ECO:0000256" key="3">
    <source>
        <dbReference type="ARBA" id="ARBA00022553"/>
    </source>
</evidence>
<dbReference type="InterPro" id="IPR008271">
    <property type="entry name" value="Ser/Thr_kinase_AS"/>
</dbReference>
<keyword evidence="6" id="KW-0418">Kinase</keyword>
<dbReference type="Gene3D" id="2.10.25.10">
    <property type="entry name" value="Laminin"/>
    <property type="match status" value="1"/>
</dbReference>
<dbReference type="GO" id="GO:0035556">
    <property type="term" value="P:intracellular signal transduction"/>
    <property type="evidence" value="ECO:0007669"/>
    <property type="project" value="TreeGrafter"/>
</dbReference>
<evidence type="ECO:0000256" key="4">
    <source>
        <dbReference type="ARBA" id="ARBA00022679"/>
    </source>
</evidence>
<evidence type="ECO:0000256" key="5">
    <source>
        <dbReference type="ARBA" id="ARBA00022741"/>
    </source>
</evidence>
<evidence type="ECO:0000256" key="7">
    <source>
        <dbReference type="ARBA" id="ARBA00022840"/>
    </source>
</evidence>
<dbReference type="EC" id="2.7.11.1" evidence="1"/>
<feature type="domain" description="Protein kinase" evidence="13">
    <location>
        <begin position="35"/>
        <end position="293"/>
    </location>
</feature>
<dbReference type="Gene3D" id="1.10.510.10">
    <property type="entry name" value="Transferase(Phosphotransferase) domain 1"/>
    <property type="match status" value="1"/>
</dbReference>
<protein>
    <recommendedName>
        <fullName evidence="1">non-specific serine/threonine protein kinase</fullName>
        <ecNumber evidence="1">2.7.11.1</ecNumber>
    </recommendedName>
</protein>
<dbReference type="SMART" id="SM00181">
    <property type="entry name" value="EGF"/>
    <property type="match status" value="1"/>
</dbReference>
<proteinExistence type="inferred from homology"/>
<evidence type="ECO:0000256" key="6">
    <source>
        <dbReference type="ARBA" id="ARBA00022777"/>
    </source>
</evidence>
<evidence type="ECO:0000256" key="9">
    <source>
        <dbReference type="ARBA" id="ARBA00047899"/>
    </source>
</evidence>
<dbReference type="FunFam" id="1.10.510.10:FF:000571">
    <property type="entry name" value="Maternal embryonic leucine zipper kinase"/>
    <property type="match status" value="1"/>
</dbReference>
<dbReference type="Gene3D" id="3.30.200.20">
    <property type="entry name" value="Phosphorylase Kinase, domain 1"/>
    <property type="match status" value="1"/>
</dbReference>
<feature type="domain" description="EGF-like" evidence="14">
    <location>
        <begin position="393"/>
        <end position="429"/>
    </location>
</feature>
<dbReference type="Pfam" id="PF00008">
    <property type="entry name" value="EGF"/>
    <property type="match status" value="1"/>
</dbReference>
<keyword evidence="12" id="KW-0245">EGF-like domain</keyword>
<keyword evidence="5" id="KW-0547">Nucleotide-binding</keyword>
<evidence type="ECO:0000313" key="16">
    <source>
        <dbReference type="Proteomes" id="UP000466442"/>
    </source>
</evidence>
<reference evidence="15" key="1">
    <citation type="journal article" date="2021" name="Mol. Ecol. Resour.">
        <title>Apolygus lucorum genome provides insights into omnivorousness and mesophyll feeding.</title>
        <authorList>
            <person name="Liu Y."/>
            <person name="Liu H."/>
            <person name="Wang H."/>
            <person name="Huang T."/>
            <person name="Liu B."/>
            <person name="Yang B."/>
            <person name="Yin L."/>
            <person name="Li B."/>
            <person name="Zhang Y."/>
            <person name="Zhang S."/>
            <person name="Jiang F."/>
            <person name="Zhang X."/>
            <person name="Ren Y."/>
            <person name="Wang B."/>
            <person name="Wang S."/>
            <person name="Lu Y."/>
            <person name="Wu K."/>
            <person name="Fan W."/>
            <person name="Wang G."/>
        </authorList>
    </citation>
    <scope>NUCLEOTIDE SEQUENCE</scope>
    <source>
        <strain evidence="15">12Hb</strain>
    </source>
</reference>
<dbReference type="InterPro" id="IPR011009">
    <property type="entry name" value="Kinase-like_dom_sf"/>
</dbReference>
<dbReference type="PROSITE" id="PS50026">
    <property type="entry name" value="EGF_3"/>
    <property type="match status" value="1"/>
</dbReference>
<dbReference type="PROSITE" id="PS00108">
    <property type="entry name" value="PROTEIN_KINASE_ST"/>
    <property type="match status" value="1"/>
</dbReference>
<keyword evidence="7" id="KW-0067">ATP-binding</keyword>
<dbReference type="GO" id="GO:0043065">
    <property type="term" value="P:positive regulation of apoptotic process"/>
    <property type="evidence" value="ECO:0007669"/>
    <property type="project" value="TreeGrafter"/>
</dbReference>